<evidence type="ECO:0000256" key="7">
    <source>
        <dbReference type="SAM" id="SignalP"/>
    </source>
</evidence>
<evidence type="ECO:0000256" key="1">
    <source>
        <dbReference type="ARBA" id="ARBA00004613"/>
    </source>
</evidence>
<dbReference type="OrthoDB" id="1613518at2759"/>
<dbReference type="PANTHER" id="PTHR33136">
    <property type="entry name" value="RAPID ALKALINIZATION FACTOR-LIKE"/>
    <property type="match status" value="1"/>
</dbReference>
<keyword evidence="3" id="KW-0964">Secreted</keyword>
<evidence type="ECO:0000256" key="4">
    <source>
        <dbReference type="ARBA" id="ARBA00022702"/>
    </source>
</evidence>
<reference evidence="9" key="2">
    <citation type="submission" date="2025-08" db="UniProtKB">
        <authorList>
            <consortium name="RefSeq"/>
        </authorList>
    </citation>
    <scope>IDENTIFICATION</scope>
    <source>
        <tissue evidence="9">Leaves</tissue>
    </source>
</reference>
<proteinExistence type="inferred from homology"/>
<dbReference type="InterPro" id="IPR008801">
    <property type="entry name" value="RALF"/>
</dbReference>
<dbReference type="GeneID" id="113738111"/>
<dbReference type="Proteomes" id="UP001652660">
    <property type="component" value="Chromosome 3e"/>
</dbReference>
<sequence length="135" mass="15210">MVKPSAGLFLISATLFAATMLVSFWAVGDAASGSHELSYYFPAVTASTASFCNGGSIESCLMSEQEEDDDQGELEMDSETNRRILYWRRRYISYGALTRDRVPCSRRGYSYYNCRPGRPVNPYNRGCNAITRCRR</sequence>
<evidence type="ECO:0000256" key="6">
    <source>
        <dbReference type="ARBA" id="ARBA00023157"/>
    </source>
</evidence>
<comment type="similarity">
    <text evidence="2">Belongs to the plant rapid alkalinization factor (RALF) family.</text>
</comment>
<reference evidence="8" key="1">
    <citation type="journal article" date="2025" name="Foods">
        <title>Unveiling the Microbial Signatures of Arabica Coffee Cherries: Insights into Ripeness Specific Diversity, Functional Traits, and Implications for Quality and Safety.</title>
        <authorList>
            <consortium name="RefSeq"/>
            <person name="Tenea G.N."/>
            <person name="Cifuentes V."/>
            <person name="Reyes P."/>
            <person name="Cevallos-Vallejos M."/>
        </authorList>
    </citation>
    <scope>NUCLEOTIDE SEQUENCE [LARGE SCALE GENOMIC DNA]</scope>
</reference>
<keyword evidence="8" id="KW-1185">Reference proteome</keyword>
<protein>
    <submittedName>
        <fullName evidence="9">Protein RALF-like 33</fullName>
    </submittedName>
</protein>
<name>A0A6P6X0F4_COFAR</name>
<organism evidence="8 9">
    <name type="scientific">Coffea arabica</name>
    <name type="common">Arabian coffee</name>
    <dbReference type="NCBI Taxonomy" id="13443"/>
    <lineage>
        <taxon>Eukaryota</taxon>
        <taxon>Viridiplantae</taxon>
        <taxon>Streptophyta</taxon>
        <taxon>Embryophyta</taxon>
        <taxon>Tracheophyta</taxon>
        <taxon>Spermatophyta</taxon>
        <taxon>Magnoliopsida</taxon>
        <taxon>eudicotyledons</taxon>
        <taxon>Gunneridae</taxon>
        <taxon>Pentapetalae</taxon>
        <taxon>asterids</taxon>
        <taxon>lamiids</taxon>
        <taxon>Gentianales</taxon>
        <taxon>Rubiaceae</taxon>
        <taxon>Ixoroideae</taxon>
        <taxon>Gardenieae complex</taxon>
        <taxon>Bertiereae - Coffeeae clade</taxon>
        <taxon>Coffeeae</taxon>
        <taxon>Coffea</taxon>
    </lineage>
</organism>
<evidence type="ECO:0000313" key="8">
    <source>
        <dbReference type="Proteomes" id="UP001652660"/>
    </source>
</evidence>
<dbReference type="AlphaFoldDB" id="A0A6P6X0F4"/>
<dbReference type="PANTHER" id="PTHR33136:SF95">
    <property type="entry name" value="PROTEIN RALF-LIKE 33-RELATED"/>
    <property type="match status" value="1"/>
</dbReference>
<dbReference type="GO" id="GO:0005576">
    <property type="term" value="C:extracellular region"/>
    <property type="evidence" value="ECO:0007669"/>
    <property type="project" value="UniProtKB-SubCell"/>
</dbReference>
<evidence type="ECO:0000256" key="2">
    <source>
        <dbReference type="ARBA" id="ARBA00009178"/>
    </source>
</evidence>
<evidence type="ECO:0000256" key="5">
    <source>
        <dbReference type="ARBA" id="ARBA00022729"/>
    </source>
</evidence>
<dbReference type="GO" id="GO:0019722">
    <property type="term" value="P:calcium-mediated signaling"/>
    <property type="evidence" value="ECO:0007669"/>
    <property type="project" value="TreeGrafter"/>
</dbReference>
<feature type="chain" id="PRO_5027709548" evidence="7">
    <location>
        <begin position="31"/>
        <end position="135"/>
    </location>
</feature>
<dbReference type="RefSeq" id="XP_027121095.1">
    <property type="nucleotide sequence ID" value="XM_027265294.2"/>
</dbReference>
<evidence type="ECO:0000256" key="3">
    <source>
        <dbReference type="ARBA" id="ARBA00022525"/>
    </source>
</evidence>
<keyword evidence="5 7" id="KW-0732">Signal</keyword>
<dbReference type="GO" id="GO:0009506">
    <property type="term" value="C:plasmodesma"/>
    <property type="evidence" value="ECO:0007669"/>
    <property type="project" value="TreeGrafter"/>
</dbReference>
<gene>
    <name evidence="9" type="primary">LOC113738111</name>
</gene>
<evidence type="ECO:0000313" key="9">
    <source>
        <dbReference type="RefSeq" id="XP_027121095.1"/>
    </source>
</evidence>
<accession>A0A6P6X0F4</accession>
<keyword evidence="4" id="KW-0372">Hormone</keyword>
<dbReference type="GO" id="GO:0005179">
    <property type="term" value="F:hormone activity"/>
    <property type="evidence" value="ECO:0007669"/>
    <property type="project" value="UniProtKB-KW"/>
</dbReference>
<feature type="signal peptide" evidence="7">
    <location>
        <begin position="1"/>
        <end position="30"/>
    </location>
</feature>
<dbReference type="Pfam" id="PF05498">
    <property type="entry name" value="RALF"/>
    <property type="match status" value="1"/>
</dbReference>
<comment type="subcellular location">
    <subcellularLocation>
        <location evidence="1">Secreted</location>
    </subcellularLocation>
</comment>
<keyword evidence="6" id="KW-1015">Disulfide bond</keyword>